<proteinExistence type="inferred from homology"/>
<evidence type="ECO:0000256" key="12">
    <source>
        <dbReference type="RuleBase" id="RU003421"/>
    </source>
</evidence>
<dbReference type="Gene3D" id="3.40.50.1820">
    <property type="entry name" value="alpha/beta hydrolase"/>
    <property type="match status" value="1"/>
</dbReference>
<evidence type="ECO:0000256" key="10">
    <source>
        <dbReference type="ARBA" id="ARBA00029605"/>
    </source>
</evidence>
<keyword evidence="9 11" id="KW-0378">Hydrolase</keyword>
<comment type="subcellular location">
    <subcellularLocation>
        <location evidence="2 11">Cytoplasm</location>
    </subcellularLocation>
</comment>
<sequence length="342" mass="37143">MDTTALCAPWDEGLLDTGDGHRIRFEQSGNPLGLPVLSLHGGPGSGARPRLRTFFDPARYRIVLFDQRGCGRSAPLGRIEHNTLAHLVADIEALRRHLGIARWLVCGGSWGACLALAYATAHRNTCLGLLLRSVFLGTREEIDWFFHGARRVRPAAWEAFAAPAPPARRGDLLACYAEAVNDPDPARALTAAQRWRRWETALGQPDAAPPDLPAAGSPEATALIARYRVQAHYLRHDCFIAAGGVLADAGRLAGLPVALVHGRADQVCRLQAARRVHAALPGSRLYEVPDAGHDPFAHGMFAALYEAAAHFYVHGDFRGWDTDDEDVPSATGTPRCQVHGFR</sequence>
<dbReference type="PANTHER" id="PTHR43722">
    <property type="entry name" value="PROLINE IMINOPEPTIDASE"/>
    <property type="match status" value="1"/>
</dbReference>
<comment type="similarity">
    <text evidence="3 11 12">Belongs to the peptidase S33 family.</text>
</comment>
<reference evidence="15" key="1">
    <citation type="submission" date="2023-07" db="EMBL/GenBank/DDBJ databases">
        <title>Thauera sp. CAU 1555 isolated from sand of Yaerae Beach.</title>
        <authorList>
            <person name="Kim W."/>
        </authorList>
    </citation>
    <scope>NUCLEOTIDE SEQUENCE [LARGE SCALE GENOMIC DNA]</scope>
    <source>
        <strain evidence="15">CAU 1555</strain>
    </source>
</reference>
<dbReference type="Pfam" id="PF00561">
    <property type="entry name" value="Abhydrolase_1"/>
    <property type="match status" value="1"/>
</dbReference>
<evidence type="ECO:0000256" key="4">
    <source>
        <dbReference type="ARBA" id="ARBA00012568"/>
    </source>
</evidence>
<gene>
    <name evidence="14" type="primary">pip</name>
    <name evidence="14" type="ORF">IFO67_07215</name>
</gene>
<evidence type="ECO:0000256" key="1">
    <source>
        <dbReference type="ARBA" id="ARBA00001585"/>
    </source>
</evidence>
<evidence type="ECO:0000313" key="14">
    <source>
        <dbReference type="EMBL" id="MBD8502672.1"/>
    </source>
</evidence>
<keyword evidence="15" id="KW-1185">Reference proteome</keyword>
<feature type="domain" description="AB hydrolase-1" evidence="13">
    <location>
        <begin position="35"/>
        <end position="296"/>
    </location>
</feature>
<organism evidence="14 15">
    <name type="scientific">Thauera sedimentorum</name>
    <dbReference type="NCBI Taxonomy" id="2767595"/>
    <lineage>
        <taxon>Bacteria</taxon>
        <taxon>Pseudomonadati</taxon>
        <taxon>Pseudomonadota</taxon>
        <taxon>Betaproteobacteria</taxon>
        <taxon>Rhodocyclales</taxon>
        <taxon>Zoogloeaceae</taxon>
        <taxon>Thauera</taxon>
    </lineage>
</organism>
<evidence type="ECO:0000256" key="6">
    <source>
        <dbReference type="ARBA" id="ARBA00022438"/>
    </source>
</evidence>
<name>A0ABR9BB59_9RHOO</name>
<evidence type="ECO:0000313" key="15">
    <source>
        <dbReference type="Proteomes" id="UP000603602"/>
    </source>
</evidence>
<evidence type="ECO:0000256" key="9">
    <source>
        <dbReference type="ARBA" id="ARBA00022801"/>
    </source>
</evidence>
<evidence type="ECO:0000256" key="2">
    <source>
        <dbReference type="ARBA" id="ARBA00004496"/>
    </source>
</evidence>
<keyword evidence="6 11" id="KW-0031">Aminopeptidase</keyword>
<evidence type="ECO:0000256" key="7">
    <source>
        <dbReference type="ARBA" id="ARBA00022490"/>
    </source>
</evidence>
<dbReference type="PANTHER" id="PTHR43722:SF1">
    <property type="entry name" value="PROLINE IMINOPEPTIDASE"/>
    <property type="match status" value="1"/>
</dbReference>
<keyword evidence="7 11" id="KW-0963">Cytoplasm</keyword>
<evidence type="ECO:0000256" key="3">
    <source>
        <dbReference type="ARBA" id="ARBA00010088"/>
    </source>
</evidence>
<accession>A0ABR9BB59</accession>
<keyword evidence="8 11" id="KW-0645">Protease</keyword>
<comment type="caution">
    <text evidence="14">The sequence shown here is derived from an EMBL/GenBank/DDBJ whole genome shotgun (WGS) entry which is preliminary data.</text>
</comment>
<dbReference type="PIRSF" id="PIRSF006431">
    <property type="entry name" value="Pept_S33"/>
    <property type="match status" value="1"/>
</dbReference>
<evidence type="ECO:0000259" key="13">
    <source>
        <dbReference type="Pfam" id="PF00561"/>
    </source>
</evidence>
<dbReference type="NCBIfam" id="TIGR01249">
    <property type="entry name" value="pro_imino_pep_1"/>
    <property type="match status" value="1"/>
</dbReference>
<dbReference type="EC" id="3.4.11.5" evidence="4 11"/>
<evidence type="ECO:0000256" key="8">
    <source>
        <dbReference type="ARBA" id="ARBA00022670"/>
    </source>
</evidence>
<evidence type="ECO:0000256" key="11">
    <source>
        <dbReference type="PIRNR" id="PIRNR006431"/>
    </source>
</evidence>
<dbReference type="RefSeq" id="WP_187717435.1">
    <property type="nucleotide sequence ID" value="NZ_JACTAH010000001.1"/>
</dbReference>
<dbReference type="InterPro" id="IPR029058">
    <property type="entry name" value="AB_hydrolase_fold"/>
</dbReference>
<dbReference type="SUPFAM" id="SSF53474">
    <property type="entry name" value="alpha/beta-Hydrolases"/>
    <property type="match status" value="1"/>
</dbReference>
<dbReference type="InterPro" id="IPR000073">
    <property type="entry name" value="AB_hydrolase_1"/>
</dbReference>
<comment type="catalytic activity">
    <reaction evidence="1 11 12">
        <text>Release of N-terminal proline from a peptide.</text>
        <dbReference type="EC" id="3.4.11.5"/>
    </reaction>
</comment>
<evidence type="ECO:0000256" key="5">
    <source>
        <dbReference type="ARBA" id="ARBA00021843"/>
    </source>
</evidence>
<protein>
    <recommendedName>
        <fullName evidence="5 11">Proline iminopeptidase</fullName>
        <shortName evidence="11">PIP</shortName>
        <ecNumber evidence="4 11">3.4.11.5</ecNumber>
    </recommendedName>
    <alternativeName>
        <fullName evidence="10 11">Prolyl aminopeptidase</fullName>
    </alternativeName>
</protein>
<dbReference type="Proteomes" id="UP000603602">
    <property type="component" value="Unassembled WGS sequence"/>
</dbReference>
<dbReference type="EMBL" id="JACYTO010000001">
    <property type="protein sequence ID" value="MBD8502672.1"/>
    <property type="molecule type" value="Genomic_DNA"/>
</dbReference>
<dbReference type="PRINTS" id="PR00793">
    <property type="entry name" value="PROAMNOPTASE"/>
</dbReference>
<dbReference type="GO" id="GO:0004177">
    <property type="term" value="F:aminopeptidase activity"/>
    <property type="evidence" value="ECO:0007669"/>
    <property type="project" value="UniProtKB-KW"/>
</dbReference>
<dbReference type="InterPro" id="IPR002410">
    <property type="entry name" value="Peptidase_S33"/>
</dbReference>
<dbReference type="InterPro" id="IPR005944">
    <property type="entry name" value="Pro_iminopeptidase"/>
</dbReference>